<dbReference type="AlphaFoldDB" id="I1P1F4"/>
<name>I1P1F4_ORYGL</name>
<protein>
    <submittedName>
        <fullName evidence="1">Uncharacterized protein</fullName>
    </submittedName>
</protein>
<reference evidence="1 2" key="2">
    <citation type="submission" date="2018-04" db="EMBL/GenBank/DDBJ databases">
        <title>OglaRS2 (Oryza glaberrima Reference Sequence Version 2).</title>
        <authorList>
            <person name="Zhang J."/>
            <person name="Kudrna D."/>
            <person name="Lee S."/>
            <person name="Talag J."/>
            <person name="Rajasekar S."/>
            <person name="Wing R.A."/>
        </authorList>
    </citation>
    <scope>NUCLEOTIDE SEQUENCE [LARGE SCALE GENOMIC DNA]</scope>
    <source>
        <strain evidence="1 2">cv. IRGC 96717</strain>
    </source>
</reference>
<organism evidence="1 2">
    <name type="scientific">Oryza glaberrima</name>
    <name type="common">African rice</name>
    <dbReference type="NCBI Taxonomy" id="4538"/>
    <lineage>
        <taxon>Eukaryota</taxon>
        <taxon>Viridiplantae</taxon>
        <taxon>Streptophyta</taxon>
        <taxon>Embryophyta</taxon>
        <taxon>Tracheophyta</taxon>
        <taxon>Spermatophyta</taxon>
        <taxon>Magnoliopsida</taxon>
        <taxon>Liliopsida</taxon>
        <taxon>Poales</taxon>
        <taxon>Poaceae</taxon>
        <taxon>BOP clade</taxon>
        <taxon>Oryzoideae</taxon>
        <taxon>Oryzeae</taxon>
        <taxon>Oryzinae</taxon>
        <taxon>Oryza</taxon>
    </lineage>
</organism>
<dbReference type="EnsemblPlants" id="ORGLA02G0181000.1">
    <property type="protein sequence ID" value="ORGLA02G0181000.1"/>
    <property type="gene ID" value="ORGLA02G0181000"/>
</dbReference>
<reference evidence="1" key="1">
    <citation type="submission" date="2015-06" db="UniProtKB">
        <authorList>
            <consortium name="EnsemblPlants"/>
        </authorList>
    </citation>
    <scope>IDENTIFICATION</scope>
</reference>
<evidence type="ECO:0000313" key="2">
    <source>
        <dbReference type="Proteomes" id="UP000007306"/>
    </source>
</evidence>
<dbReference type="HOGENOM" id="CLU_2926416_0_0_1"/>
<dbReference type="Proteomes" id="UP000007306">
    <property type="component" value="Chromosome 2"/>
</dbReference>
<sequence>MPGSRVDQRGERGCPIRTTLVREDFGGVSGAVGGRQSDDVGAGQRSAASWWRRAGLVRAAW</sequence>
<evidence type="ECO:0000313" key="1">
    <source>
        <dbReference type="EnsemblPlants" id="ORGLA02G0181000.1"/>
    </source>
</evidence>
<proteinExistence type="predicted"/>
<dbReference type="Gramene" id="ORGLA02G0181000.1">
    <property type="protein sequence ID" value="ORGLA02G0181000.1"/>
    <property type="gene ID" value="ORGLA02G0181000"/>
</dbReference>
<keyword evidence="2" id="KW-1185">Reference proteome</keyword>
<accession>I1P1F4</accession>